<feature type="compositionally biased region" description="Polar residues" evidence="1">
    <location>
        <begin position="141"/>
        <end position="161"/>
    </location>
</feature>
<protein>
    <submittedName>
        <fullName evidence="3">Uncharacterized protein</fullName>
    </submittedName>
</protein>
<dbReference type="AlphaFoldDB" id="A0AAN9AM05"/>
<dbReference type="Proteomes" id="UP001374579">
    <property type="component" value="Unassembled WGS sequence"/>
</dbReference>
<comment type="caution">
    <text evidence="3">The sequence shown here is derived from an EMBL/GenBank/DDBJ whole genome shotgun (WGS) entry which is preliminary data.</text>
</comment>
<evidence type="ECO:0000256" key="2">
    <source>
        <dbReference type="SAM" id="Phobius"/>
    </source>
</evidence>
<feature type="region of interest" description="Disordered" evidence="1">
    <location>
        <begin position="45"/>
        <end position="69"/>
    </location>
</feature>
<reference evidence="3 4" key="1">
    <citation type="submission" date="2024-02" db="EMBL/GenBank/DDBJ databases">
        <title>Chromosome-scale genome assembly of the rough periwinkle Littorina saxatilis.</title>
        <authorList>
            <person name="De Jode A."/>
            <person name="Faria R."/>
            <person name="Formenti G."/>
            <person name="Sims Y."/>
            <person name="Smith T.P."/>
            <person name="Tracey A."/>
            <person name="Wood J.M.D."/>
            <person name="Zagrodzka Z.B."/>
            <person name="Johannesson K."/>
            <person name="Butlin R.K."/>
            <person name="Leder E.H."/>
        </authorList>
    </citation>
    <scope>NUCLEOTIDE SEQUENCE [LARGE SCALE GENOMIC DNA]</scope>
    <source>
        <strain evidence="3">Snail1</strain>
        <tissue evidence="3">Muscle</tissue>
    </source>
</reference>
<evidence type="ECO:0000256" key="1">
    <source>
        <dbReference type="SAM" id="MobiDB-lite"/>
    </source>
</evidence>
<sequence length="520" mass="58940">MCPQIVKSAATILVGLCCLVVIFVFVMNAYMKGERATREIASRRRVNGERANGERSTRERANGERANRNSLAAPGVFDHARAQTRNVSMVAQRRQKSGNVNMRDDPTAKKAVTFSDDKNTKIMSVKAERVKKLTTVDRKQQTASTLKPSQNTSAKLSTVVKNENKKKDIRQPDSNSTSQQHINTHSTRSSIRNGRKTDSTGISNGTNPHRQKYLIYLCDGRRPCAGWGDRQRGLVSTFLIAYVTGRRFGINMTNPCNLNRFYQPNQVAWNVTESDIQNKSVRFIDSMDAKGAFHGNLLKVDVDEAYPEDVIFVRTNVEHFWSVRGNPHYKKKLPPLALHGRPWFFKEAWSMLMKPTQHLQDHAEDFLRQCRYFNRTKPFVCAHVRIGVSKYNPKDTEKRNDVNKLGALWDFLQAYVSNGSDVFLATDNPDVREMSRKKFGSAHHDTGGVILHVDKTRGDRDQERACLGFEYALLDQHVLTQCDVLVTSNSMFSARAALIRGTVENLFHFANGNVTKVTRL</sequence>
<proteinExistence type="predicted"/>
<accession>A0AAN9AM05</accession>
<feature type="region of interest" description="Disordered" evidence="1">
    <location>
        <begin position="136"/>
        <end position="206"/>
    </location>
</feature>
<feature type="compositionally biased region" description="Polar residues" evidence="1">
    <location>
        <begin position="172"/>
        <end position="192"/>
    </location>
</feature>
<name>A0AAN9AM05_9CAEN</name>
<keyword evidence="2" id="KW-0812">Transmembrane</keyword>
<feature type="compositionally biased region" description="Basic and acidic residues" evidence="1">
    <location>
        <begin position="45"/>
        <end position="67"/>
    </location>
</feature>
<evidence type="ECO:0000313" key="4">
    <source>
        <dbReference type="Proteomes" id="UP001374579"/>
    </source>
</evidence>
<keyword evidence="2" id="KW-0472">Membrane</keyword>
<dbReference type="EMBL" id="JBAMIC010002236">
    <property type="protein sequence ID" value="KAK7089322.1"/>
    <property type="molecule type" value="Genomic_DNA"/>
</dbReference>
<organism evidence="3 4">
    <name type="scientific">Littorina saxatilis</name>
    <dbReference type="NCBI Taxonomy" id="31220"/>
    <lineage>
        <taxon>Eukaryota</taxon>
        <taxon>Metazoa</taxon>
        <taxon>Spiralia</taxon>
        <taxon>Lophotrochozoa</taxon>
        <taxon>Mollusca</taxon>
        <taxon>Gastropoda</taxon>
        <taxon>Caenogastropoda</taxon>
        <taxon>Littorinimorpha</taxon>
        <taxon>Littorinoidea</taxon>
        <taxon>Littorinidae</taxon>
        <taxon>Littorina</taxon>
    </lineage>
</organism>
<keyword evidence="2" id="KW-1133">Transmembrane helix</keyword>
<gene>
    <name evidence="3" type="ORF">V1264_024610</name>
</gene>
<dbReference type="Gene3D" id="3.40.50.11350">
    <property type="match status" value="1"/>
</dbReference>
<keyword evidence="4" id="KW-1185">Reference proteome</keyword>
<feature type="transmembrane region" description="Helical" evidence="2">
    <location>
        <begin position="12"/>
        <end position="31"/>
    </location>
</feature>
<feature type="compositionally biased region" description="Basic and acidic residues" evidence="1">
    <location>
        <begin position="162"/>
        <end position="171"/>
    </location>
</feature>
<evidence type="ECO:0000313" key="3">
    <source>
        <dbReference type="EMBL" id="KAK7089322.1"/>
    </source>
</evidence>